<feature type="compositionally biased region" description="Basic and acidic residues" evidence="1">
    <location>
        <begin position="141"/>
        <end position="153"/>
    </location>
</feature>
<feature type="compositionally biased region" description="Low complexity" evidence="1">
    <location>
        <begin position="842"/>
        <end position="860"/>
    </location>
</feature>
<feature type="compositionally biased region" description="Polar residues" evidence="1">
    <location>
        <begin position="1030"/>
        <end position="1044"/>
    </location>
</feature>
<feature type="compositionally biased region" description="Low complexity" evidence="1">
    <location>
        <begin position="917"/>
        <end position="927"/>
    </location>
</feature>
<feature type="compositionally biased region" description="Low complexity" evidence="1">
    <location>
        <begin position="511"/>
        <end position="522"/>
    </location>
</feature>
<feature type="compositionally biased region" description="Low complexity" evidence="1">
    <location>
        <begin position="235"/>
        <end position="250"/>
    </location>
</feature>
<feature type="compositionally biased region" description="Low complexity" evidence="1">
    <location>
        <begin position="654"/>
        <end position="663"/>
    </location>
</feature>
<dbReference type="GeneID" id="28976452"/>
<feature type="compositionally biased region" description="Basic and acidic residues" evidence="1">
    <location>
        <begin position="566"/>
        <end position="598"/>
    </location>
</feature>
<feature type="compositionally biased region" description="Pro residues" evidence="1">
    <location>
        <begin position="1202"/>
        <end position="1212"/>
    </location>
</feature>
<dbReference type="OrthoDB" id="185618at2759"/>
<feature type="compositionally biased region" description="Acidic residues" evidence="1">
    <location>
        <begin position="727"/>
        <end position="739"/>
    </location>
</feature>
<evidence type="ECO:0000256" key="1">
    <source>
        <dbReference type="SAM" id="MobiDB-lite"/>
    </source>
</evidence>
<evidence type="ECO:0000313" key="3">
    <source>
        <dbReference type="Proteomes" id="UP000053890"/>
    </source>
</evidence>
<feature type="compositionally biased region" description="Low complexity" evidence="1">
    <location>
        <begin position="1404"/>
        <end position="1435"/>
    </location>
</feature>
<feature type="compositionally biased region" description="Polar residues" evidence="1">
    <location>
        <begin position="189"/>
        <end position="202"/>
    </location>
</feature>
<accession>A0A194S8G8</accession>
<dbReference type="OMA" id="RNWNGIN"/>
<gene>
    <name evidence="2" type="ORF">RHOBADRAFT_51766</name>
</gene>
<feature type="region of interest" description="Disordered" evidence="1">
    <location>
        <begin position="566"/>
        <end position="1231"/>
    </location>
</feature>
<organism evidence="2 3">
    <name type="scientific">Rhodotorula graminis (strain WP1)</name>
    <dbReference type="NCBI Taxonomy" id="578459"/>
    <lineage>
        <taxon>Eukaryota</taxon>
        <taxon>Fungi</taxon>
        <taxon>Dikarya</taxon>
        <taxon>Basidiomycota</taxon>
        <taxon>Pucciniomycotina</taxon>
        <taxon>Microbotryomycetes</taxon>
        <taxon>Sporidiobolales</taxon>
        <taxon>Sporidiobolaceae</taxon>
        <taxon>Rhodotorula</taxon>
    </lineage>
</organism>
<feature type="compositionally biased region" description="Low complexity" evidence="1">
    <location>
        <begin position="681"/>
        <end position="704"/>
    </location>
</feature>
<feature type="compositionally biased region" description="Basic and acidic residues" evidence="1">
    <location>
        <begin position="1054"/>
        <end position="1063"/>
    </location>
</feature>
<feature type="region of interest" description="Disordered" evidence="1">
    <location>
        <begin position="1404"/>
        <end position="1451"/>
    </location>
</feature>
<feature type="compositionally biased region" description="Low complexity" evidence="1">
    <location>
        <begin position="870"/>
        <end position="910"/>
    </location>
</feature>
<sequence length="1512" mass="151054">MAIDSPAASQAGKHPRLASLARTNDLGSPARGHARQQQQLGAIGGRAGPGYSPYARRVATRAAAQLAPDSGDDDDDVDPAPHDHGADEAHIDPSPVAQSKGLFGKVRSLPGRMLGMLSRSSSSKQLAGPASSSSSLAQVRAELDQVRAKDTHGMSRSHTSHNLAAPRLNPLSSGPAPLPASSSMSALSTFAQPQGGRSSHSTLRLPPTTASTLGSGGTSSPSFLTAANLGRHSTRAASPAPSTTASLATRQQRNRSPSPLRTGLAGSMSAFQLAQPPSPTSASAIFNNPSSALGSGAVSNPFGLSSRSPFAPSRIRPSPSVGAGAGGSIAGFSASSAAGSTGHPLFPYASTLPRGTSPGLTSSFSLREGLSSAASASGSAAGATLKRPYARAMGGSPLGPRFPLSGASVADVEMRAEQGMAGGSVGGAERARKKQLVWDPVQGLVSRERLEKEKAAEAPALPKNEAERILEVLEGMGRTPLGDAKRASVRSKHVNVPATSLDSGNGRLARSSTTPSILSSTPYAARSARLSADPTEVASSSSRPQQKGLQAVLRAREERRRALLQQEREERERERAEDAERERVREQRRRDRRRRMDELAMMSDDGEGDTDVFSAGGSTRASRSDRGGGGSEYGERDDDDELRSPRRVTRSAAKKPSAPASSSARDKGKGKDRLLEPPTPSGSGSRRSTRASSRTSTSSAKAGANAKSPSPAPTPRKSSRSARVEERDEQDEQDEDDAEMTPAPKRTKAKSPGRSAPPKSPSPAPPVPSRESSTAPATAKISFPAPSSFPSTAPSTASGRSSLRPGKNHSSRKHETSAKVFSAKEEDLPPLDDDALSKIQMPFPANFSFGPGAGAAPTASADDKKKDESAPASGSSLLSRLGAPPPSSSAAAEQPKSAPAFSFGAPTAKPAAPPVPSFSFQPSSTTSTDKKDDKAMPTAAAAAPAASDFFAKPSPAPPKPSFSFGDAASSRASSVATDGTAGTGASKPNFFANIVKDKEGSAPPPVPAFSFGAAATAKKDDDKATKPTEVGSSTSGAANPNTFVFGTPVAQPVKETKEDKGGDESEAAPSFSFGNLNPKPVEKKVDEKNDAPPTAPFAFGAAKPATASSSSAFSFGASSTSTPAADKPAASTPFGFGSPAPGAATSGAPAFQFGTTPATPQAEDKKDAPSAPTFGASLGPTPVPAATTDEAGDSGMEDEGSPAPPNPAPAPSPFAFGASSGGSGAAVSLFGKAPAPASGAFSFGAGAAEKKEPASPFGGPATSTSTGPSLFGGAASASKPAFSFGNGASPSPSPAPPSPAPAAVPSFNFGAPQSSANGSSAAAAPSFTFGAPAQASNVFGSSTSSAPAAGFGAATPAFQFGAGASPSPAPASPAPAASPSAFSFGAPSTAPAMGSTLSNGAGGASSPFAFGQPAPASQPTTPGAAPQPPFAFGAPAPSPGAGAGAAAPFAFGVSTPGAAPPMFGAPAAANGAGGPFTFGAQPAAAGQGALFNMGPGGNESSRPFKGLPRRKR</sequence>
<feature type="compositionally biased region" description="Pro residues" evidence="1">
    <location>
        <begin position="758"/>
        <end position="768"/>
    </location>
</feature>
<feature type="compositionally biased region" description="Low complexity" evidence="1">
    <location>
        <begin position="111"/>
        <end position="138"/>
    </location>
</feature>
<feature type="region of interest" description="Disordered" evidence="1">
    <location>
        <begin position="1486"/>
        <end position="1512"/>
    </location>
</feature>
<feature type="compositionally biased region" description="Polar residues" evidence="1">
    <location>
        <begin position="537"/>
        <end position="548"/>
    </location>
</feature>
<feature type="region of interest" description="Disordered" evidence="1">
    <location>
        <begin position="1"/>
        <end position="264"/>
    </location>
</feature>
<dbReference type="STRING" id="578459.A0A194S8G8"/>
<keyword evidence="3" id="KW-1185">Reference proteome</keyword>
<feature type="region of interest" description="Disordered" evidence="1">
    <location>
        <begin position="479"/>
        <end position="553"/>
    </location>
</feature>
<feature type="compositionally biased region" description="Basic and acidic residues" evidence="1">
    <location>
        <begin position="1080"/>
        <end position="1090"/>
    </location>
</feature>
<feature type="compositionally biased region" description="Basic and acidic residues" evidence="1">
    <location>
        <begin position="1017"/>
        <end position="1026"/>
    </location>
</feature>
<feature type="compositionally biased region" description="Low complexity" evidence="1">
    <location>
        <begin position="1303"/>
        <end position="1323"/>
    </location>
</feature>
<feature type="compositionally biased region" description="Basic and acidic residues" evidence="1">
    <location>
        <begin position="813"/>
        <end position="827"/>
    </location>
</feature>
<feature type="region of interest" description="Disordered" evidence="1">
    <location>
        <begin position="1248"/>
        <end position="1323"/>
    </location>
</feature>
<dbReference type="Proteomes" id="UP000053890">
    <property type="component" value="Unassembled WGS sequence"/>
</dbReference>
<feature type="compositionally biased region" description="Low complexity" evidence="1">
    <location>
        <begin position="782"/>
        <end position="798"/>
    </location>
</feature>
<feature type="compositionally biased region" description="Low complexity" evidence="1">
    <location>
        <begin position="170"/>
        <end position="188"/>
    </location>
</feature>
<feature type="compositionally biased region" description="Low complexity" evidence="1">
    <location>
        <begin position="1096"/>
        <end position="1151"/>
    </location>
</feature>
<dbReference type="RefSeq" id="XP_018272819.1">
    <property type="nucleotide sequence ID" value="XM_018416004.1"/>
</dbReference>
<protein>
    <submittedName>
        <fullName evidence="2">Uncharacterized protein</fullName>
    </submittedName>
</protein>
<feature type="compositionally biased region" description="Low complexity" evidence="1">
    <location>
        <begin position="206"/>
        <end position="225"/>
    </location>
</feature>
<feature type="compositionally biased region" description="Basic and acidic residues" evidence="1">
    <location>
        <begin position="79"/>
        <end position="91"/>
    </location>
</feature>
<dbReference type="EMBL" id="KQ474075">
    <property type="protein sequence ID" value="KPV76770.1"/>
    <property type="molecule type" value="Genomic_DNA"/>
</dbReference>
<feature type="compositionally biased region" description="Low complexity" evidence="1">
    <location>
        <begin position="936"/>
        <end position="953"/>
    </location>
</feature>
<feature type="compositionally biased region" description="Acidic residues" evidence="1">
    <location>
        <begin position="1190"/>
        <end position="1200"/>
    </location>
</feature>
<feature type="compositionally biased region" description="Basic and acidic residues" evidence="1">
    <location>
        <begin position="664"/>
        <end position="675"/>
    </location>
</feature>
<name>A0A194S8G8_RHOGW</name>
<evidence type="ECO:0000313" key="2">
    <source>
        <dbReference type="EMBL" id="KPV76770.1"/>
    </source>
</evidence>
<reference evidence="2 3" key="1">
    <citation type="journal article" date="2015" name="Front. Microbiol.">
        <title>Genome sequence of the plant growth promoting endophytic yeast Rhodotorula graminis WP1.</title>
        <authorList>
            <person name="Firrincieli A."/>
            <person name="Otillar R."/>
            <person name="Salamov A."/>
            <person name="Schmutz J."/>
            <person name="Khan Z."/>
            <person name="Redman R.S."/>
            <person name="Fleck N.D."/>
            <person name="Lindquist E."/>
            <person name="Grigoriev I.V."/>
            <person name="Doty S.L."/>
        </authorList>
    </citation>
    <scope>NUCLEOTIDE SEQUENCE [LARGE SCALE GENOMIC DNA]</scope>
    <source>
        <strain evidence="2 3">WP1</strain>
    </source>
</reference>
<feature type="compositionally biased region" description="Pro residues" evidence="1">
    <location>
        <begin position="1291"/>
        <end position="1302"/>
    </location>
</feature>
<proteinExistence type="predicted"/>